<feature type="compositionally biased region" description="Low complexity" evidence="7">
    <location>
        <begin position="731"/>
        <end position="743"/>
    </location>
</feature>
<feature type="binding site" evidence="5">
    <location>
        <position position="389"/>
    </location>
    <ligand>
        <name>Zn(2+)</name>
        <dbReference type="ChEBI" id="CHEBI:29105"/>
        <label>2</label>
    </ligand>
</feature>
<keyword evidence="2" id="KW-0378">Hydrolase</keyword>
<evidence type="ECO:0000313" key="10">
    <source>
        <dbReference type="EMBL" id="KAG2228200.1"/>
    </source>
</evidence>
<sequence>MDPSRCSIVVSFQPSPPPFIIEDQHIFNDNNNNVEPSYISLLQSIFGQVFIYSNPSDALERVKQIRHGSPTILLIDLDIDTTTTTIQQNDDDDDDDDDTVYTPSCSSSCSTASSSSSSGITDSRITWIKKSCHTLSEDVPVIACSSDDNTTFMLDCIHAGAVDYLLKPLRIDVIKTLFLKLHRCKPDSKMHENDASTFIPSSPSLPDNVSTLCPDDGLQHRIKEIFTKDTRFAQSVMDIYANPPLMSMHPKYRGLSSERATMLRHKISSWDFNPFDFSHDDLIHCAYLIFQQALVLPELSHLTINQDQLYNFIIELSGSYHDGNPYHNFAHAVDVLQCLYYFLCRLGLLSFAHLRMNHATNNNVSRNRPQYLLRPKDIFALLIAALGHDAAHPGVNNAFLINAGAPLALLYNDRSVLESFHSMTLFQIIKKHGLDQIGGGPSSADYLEFRKVVVTSILATDMSLNSDYVESILAQARRHPDLRALDDSTCEKERLLLCSAMIKCADISNVTRPFLRAVKWAELLVEESVSQGDLERVMGLPVLPMNDRDKIVLADSQIGFIRFVALELFDSVRQILPEMSFTVDCMKDNLKRWEIRKQQNHHDSGIGSLISSTTQQQQQQFMIHEDDDNSNQVPLIGCKRRSNSLDYHSQAVEVLRKRLSLDTSTTTQSRNSSGRRRSSAGDFRNKLSPSTTAIAMQTFHESSPPPPPLHPFTISSNSPQQQQSPHHHQHQQQQAQQHQQQQHQHQHQHELASHDDNNPVYCQCNIQ</sequence>
<dbReference type="PANTHER" id="PTHR11347">
    <property type="entry name" value="CYCLIC NUCLEOTIDE PHOSPHODIESTERASE"/>
    <property type="match status" value="1"/>
</dbReference>
<feature type="domain" description="Response regulatory" evidence="8">
    <location>
        <begin position="24"/>
        <end position="182"/>
    </location>
</feature>
<feature type="binding site" evidence="4">
    <location>
        <position position="506"/>
    </location>
    <ligand>
        <name>AMP</name>
        <dbReference type="ChEBI" id="CHEBI:456215"/>
    </ligand>
</feature>
<proteinExistence type="predicted"/>
<dbReference type="InterPro" id="IPR003607">
    <property type="entry name" value="HD/PDEase_dom"/>
</dbReference>
<evidence type="ECO:0000256" key="4">
    <source>
        <dbReference type="PIRSR" id="PIRSR623088-2"/>
    </source>
</evidence>
<dbReference type="SUPFAM" id="SSF109604">
    <property type="entry name" value="HD-domain/PDEase-like"/>
    <property type="match status" value="1"/>
</dbReference>
<accession>A0A8H7VPF9</accession>
<dbReference type="OrthoDB" id="546632at2759"/>
<evidence type="ECO:0000256" key="7">
    <source>
        <dbReference type="SAM" id="MobiDB-lite"/>
    </source>
</evidence>
<dbReference type="InterPro" id="IPR001789">
    <property type="entry name" value="Sig_transdc_resp-reg_receiver"/>
</dbReference>
<feature type="binding site" evidence="5">
    <location>
        <position position="506"/>
    </location>
    <ligand>
        <name>Zn(2+)</name>
        <dbReference type="ChEBI" id="CHEBI:29105"/>
        <label>1</label>
    </ligand>
</feature>
<dbReference type="CDD" id="cd00077">
    <property type="entry name" value="HDc"/>
    <property type="match status" value="1"/>
</dbReference>
<evidence type="ECO:0008006" key="12">
    <source>
        <dbReference type="Google" id="ProtNLM"/>
    </source>
</evidence>
<gene>
    <name evidence="10" type="ORF">INT45_010992</name>
</gene>
<evidence type="ECO:0000256" key="1">
    <source>
        <dbReference type="ARBA" id="ARBA00022723"/>
    </source>
</evidence>
<reference evidence="10 11" key="1">
    <citation type="submission" date="2020-12" db="EMBL/GenBank/DDBJ databases">
        <title>Metabolic potential, ecology and presence of endohyphal bacteria is reflected in genomic diversity of Mucoromycotina.</title>
        <authorList>
            <person name="Muszewska A."/>
            <person name="Okrasinska A."/>
            <person name="Steczkiewicz K."/>
            <person name="Drgas O."/>
            <person name="Orlowska M."/>
            <person name="Perlinska-Lenart U."/>
            <person name="Aleksandrzak-Piekarczyk T."/>
            <person name="Szatraj K."/>
            <person name="Zielenkiewicz U."/>
            <person name="Pilsyk S."/>
            <person name="Malc E."/>
            <person name="Mieczkowski P."/>
            <person name="Kruszewska J.S."/>
            <person name="Biernat P."/>
            <person name="Pawlowska J."/>
        </authorList>
    </citation>
    <scope>NUCLEOTIDE SEQUENCE [LARGE SCALE GENOMIC DNA]</scope>
    <source>
        <strain evidence="10 11">CBS 142.35</strain>
    </source>
</reference>
<dbReference type="InterPro" id="IPR036971">
    <property type="entry name" value="PDEase_catalytic_dom_sf"/>
</dbReference>
<dbReference type="InterPro" id="IPR023088">
    <property type="entry name" value="PDEase"/>
</dbReference>
<dbReference type="EMBL" id="JAEPRB010000001">
    <property type="protein sequence ID" value="KAG2228200.1"/>
    <property type="molecule type" value="Genomic_DNA"/>
</dbReference>
<evidence type="ECO:0000259" key="9">
    <source>
        <dbReference type="PROSITE" id="PS51845"/>
    </source>
</evidence>
<keyword evidence="1 5" id="KW-0479">Metal-binding</keyword>
<dbReference type="InterPro" id="IPR002073">
    <property type="entry name" value="PDEase_catalytic_dom"/>
</dbReference>
<feature type="binding site" evidence="5">
    <location>
        <position position="389"/>
    </location>
    <ligand>
        <name>Zn(2+)</name>
        <dbReference type="ChEBI" id="CHEBI:29105"/>
        <label>1</label>
    </ligand>
</feature>
<dbReference type="GO" id="GO:0000160">
    <property type="term" value="P:phosphorelay signal transduction system"/>
    <property type="evidence" value="ECO:0007669"/>
    <property type="project" value="InterPro"/>
</dbReference>
<feature type="compositionally biased region" description="Polar residues" evidence="7">
    <location>
        <begin position="687"/>
        <end position="701"/>
    </location>
</feature>
<dbReference type="AlphaFoldDB" id="A0A8H7VPF9"/>
<dbReference type="Proteomes" id="UP000646827">
    <property type="component" value="Unassembled WGS sequence"/>
</dbReference>
<feature type="active site" description="Proton donor" evidence="3">
    <location>
        <position position="327"/>
    </location>
</feature>
<feature type="binding site" evidence="5">
    <location>
        <position position="331"/>
    </location>
    <ligand>
        <name>Zn(2+)</name>
        <dbReference type="ChEBI" id="CHEBI:29105"/>
        <label>1</label>
    </ligand>
</feature>
<dbReference type="PRINTS" id="PR00387">
    <property type="entry name" value="PDIESTERASE1"/>
</dbReference>
<evidence type="ECO:0000256" key="3">
    <source>
        <dbReference type="PIRSR" id="PIRSR623088-1"/>
    </source>
</evidence>
<feature type="compositionally biased region" description="Basic and acidic residues" evidence="7">
    <location>
        <begin position="747"/>
        <end position="757"/>
    </location>
</feature>
<feature type="modified residue" description="4-aspartylphosphate" evidence="6">
    <location>
        <position position="76"/>
    </location>
</feature>
<evidence type="ECO:0000259" key="8">
    <source>
        <dbReference type="PROSITE" id="PS50110"/>
    </source>
</evidence>
<feature type="domain" description="PDEase" evidence="9">
    <location>
        <begin position="251"/>
        <end position="600"/>
    </location>
</feature>
<evidence type="ECO:0000256" key="2">
    <source>
        <dbReference type="ARBA" id="ARBA00022801"/>
    </source>
</evidence>
<keyword evidence="11" id="KW-1185">Reference proteome</keyword>
<evidence type="ECO:0000256" key="6">
    <source>
        <dbReference type="PROSITE-ProRule" id="PRU00169"/>
    </source>
</evidence>
<feature type="binding site" evidence="4">
    <location>
        <begin position="327"/>
        <end position="331"/>
    </location>
    <ligand>
        <name>AMP</name>
        <dbReference type="ChEBI" id="CHEBI:456215"/>
    </ligand>
</feature>
<feature type="binding site" evidence="5">
    <location>
        <position position="388"/>
    </location>
    <ligand>
        <name>Zn(2+)</name>
        <dbReference type="ChEBI" id="CHEBI:29105"/>
        <label>1</label>
    </ligand>
</feature>
<dbReference type="GO" id="GO:0046872">
    <property type="term" value="F:metal ion binding"/>
    <property type="evidence" value="ECO:0007669"/>
    <property type="project" value="UniProtKB-KW"/>
</dbReference>
<dbReference type="Gene3D" id="1.10.1300.10">
    <property type="entry name" value="3'5'-cyclic nucleotide phosphodiesterase, catalytic domain"/>
    <property type="match status" value="1"/>
</dbReference>
<dbReference type="PROSITE" id="PS50110">
    <property type="entry name" value="RESPONSE_REGULATORY"/>
    <property type="match status" value="1"/>
</dbReference>
<dbReference type="PROSITE" id="PS51845">
    <property type="entry name" value="PDEASE_I_2"/>
    <property type="match status" value="1"/>
</dbReference>
<dbReference type="InterPro" id="IPR011006">
    <property type="entry name" value="CheY-like_superfamily"/>
</dbReference>
<dbReference type="SUPFAM" id="SSF52172">
    <property type="entry name" value="CheY-like"/>
    <property type="match status" value="1"/>
</dbReference>
<dbReference type="Pfam" id="PF00233">
    <property type="entry name" value="PDEase_I"/>
    <property type="match status" value="1"/>
</dbReference>
<protein>
    <recommendedName>
        <fullName evidence="12">Phosphodiesterase</fullName>
    </recommendedName>
</protein>
<organism evidence="10 11">
    <name type="scientific">Circinella minor</name>
    <dbReference type="NCBI Taxonomy" id="1195481"/>
    <lineage>
        <taxon>Eukaryota</taxon>
        <taxon>Fungi</taxon>
        <taxon>Fungi incertae sedis</taxon>
        <taxon>Mucoromycota</taxon>
        <taxon>Mucoromycotina</taxon>
        <taxon>Mucoromycetes</taxon>
        <taxon>Mucorales</taxon>
        <taxon>Lichtheimiaceae</taxon>
        <taxon>Circinella</taxon>
    </lineage>
</organism>
<keyword evidence="6" id="KW-0597">Phosphoprotein</keyword>
<dbReference type="GO" id="GO:0004114">
    <property type="term" value="F:3',5'-cyclic-nucleotide phosphodiesterase activity"/>
    <property type="evidence" value="ECO:0007669"/>
    <property type="project" value="InterPro"/>
</dbReference>
<feature type="compositionally biased region" description="Low complexity" evidence="7">
    <location>
        <begin position="663"/>
        <end position="672"/>
    </location>
</feature>
<dbReference type="Gene3D" id="3.40.50.2300">
    <property type="match status" value="1"/>
</dbReference>
<name>A0A8H7VPF9_9FUNG</name>
<evidence type="ECO:0000256" key="5">
    <source>
        <dbReference type="PIRSR" id="PIRSR623088-3"/>
    </source>
</evidence>
<feature type="region of interest" description="Disordered" evidence="7">
    <location>
        <begin position="661"/>
        <end position="759"/>
    </location>
</feature>
<feature type="binding site" evidence="4">
    <location>
        <position position="389"/>
    </location>
    <ligand>
        <name>AMP</name>
        <dbReference type="ChEBI" id="CHEBI:456215"/>
    </ligand>
</feature>
<comment type="caution">
    <text evidence="10">The sequence shown here is derived from an EMBL/GenBank/DDBJ whole genome shotgun (WGS) entry which is preliminary data.</text>
</comment>
<evidence type="ECO:0000313" key="11">
    <source>
        <dbReference type="Proteomes" id="UP000646827"/>
    </source>
</evidence>
<dbReference type="SMART" id="SM00471">
    <property type="entry name" value="HDc"/>
    <property type="match status" value="1"/>
</dbReference>
<feature type="binding site" evidence="4">
    <location>
        <position position="557"/>
    </location>
    <ligand>
        <name>AMP</name>
        <dbReference type="ChEBI" id="CHEBI:456215"/>
    </ligand>
</feature>